<keyword evidence="2" id="KW-1185">Reference proteome</keyword>
<dbReference type="Proteomes" id="UP000277204">
    <property type="component" value="Unassembled WGS sequence"/>
</dbReference>
<organism evidence="1 2">
    <name type="scientific">Schistosoma margrebowiei</name>
    <dbReference type="NCBI Taxonomy" id="48269"/>
    <lineage>
        <taxon>Eukaryota</taxon>
        <taxon>Metazoa</taxon>
        <taxon>Spiralia</taxon>
        <taxon>Lophotrochozoa</taxon>
        <taxon>Platyhelminthes</taxon>
        <taxon>Trematoda</taxon>
        <taxon>Digenea</taxon>
        <taxon>Strigeidida</taxon>
        <taxon>Schistosomatoidea</taxon>
        <taxon>Schistosomatidae</taxon>
        <taxon>Schistosoma</taxon>
    </lineage>
</organism>
<protein>
    <submittedName>
        <fullName evidence="1">Uncharacterized protein</fullName>
    </submittedName>
</protein>
<sequence length="72" mass="8263">MSSFVMQFGDFRNAAHQHSPSNLILRNPFKLSPLVIHPFHILFYFPTSCVICPSSFPLPFRIPSYVLLRNAV</sequence>
<reference evidence="1 2" key="1">
    <citation type="submission" date="2018-11" db="EMBL/GenBank/DDBJ databases">
        <authorList>
            <consortium name="Pathogen Informatics"/>
        </authorList>
    </citation>
    <scope>NUCLEOTIDE SEQUENCE [LARGE SCALE GENOMIC DNA]</scope>
    <source>
        <strain evidence="1 2">Zambia</strain>
    </source>
</reference>
<accession>A0A183L9E0</accession>
<name>A0A183L9E0_9TREM</name>
<dbReference type="EMBL" id="UZAI01000077">
    <property type="protein sequence ID" value="VDO48190.1"/>
    <property type="molecule type" value="Genomic_DNA"/>
</dbReference>
<evidence type="ECO:0000313" key="2">
    <source>
        <dbReference type="Proteomes" id="UP000277204"/>
    </source>
</evidence>
<evidence type="ECO:0000313" key="1">
    <source>
        <dbReference type="EMBL" id="VDO48190.1"/>
    </source>
</evidence>
<gene>
    <name evidence="1" type="ORF">SMRZ_LOCUS415</name>
</gene>
<proteinExistence type="predicted"/>
<dbReference type="AlphaFoldDB" id="A0A183L9E0"/>